<evidence type="ECO:0000259" key="15">
    <source>
        <dbReference type="PROSITE" id="PS50880"/>
    </source>
</evidence>
<dbReference type="PANTHER" id="PTHR30313:SF2">
    <property type="entry name" value="DNA PRIMASE"/>
    <property type="match status" value="1"/>
</dbReference>
<keyword evidence="11 12" id="KW-0804">Transcription</keyword>
<dbReference type="InterPro" id="IPR050219">
    <property type="entry name" value="DnaG_primase"/>
</dbReference>
<dbReference type="EC" id="2.7.7.101" evidence="12"/>
<dbReference type="PROSITE" id="PS50880">
    <property type="entry name" value="TOPRIM"/>
    <property type="match status" value="1"/>
</dbReference>
<dbReference type="PANTHER" id="PTHR30313">
    <property type="entry name" value="DNA PRIMASE"/>
    <property type="match status" value="1"/>
</dbReference>
<dbReference type="Gene3D" id="3.90.980.10">
    <property type="entry name" value="DNA primase, catalytic core, N-terminal domain"/>
    <property type="match status" value="1"/>
</dbReference>
<dbReference type="InterPro" id="IPR037068">
    <property type="entry name" value="DNA_primase_core_N_sf"/>
</dbReference>
<dbReference type="SUPFAM" id="SSF56731">
    <property type="entry name" value="DNA primase core"/>
    <property type="match status" value="1"/>
</dbReference>
<comment type="catalytic activity">
    <reaction evidence="12">
        <text>ssDNA + n NTP = ssDNA/pppN(pN)n-1 hybrid + (n-1) diphosphate.</text>
        <dbReference type="EC" id="2.7.7.101"/>
    </reaction>
</comment>
<dbReference type="InterPro" id="IPR019475">
    <property type="entry name" value="DNA_primase_DnaB-bd"/>
</dbReference>
<dbReference type="Pfam" id="PF10410">
    <property type="entry name" value="DnaB_bind"/>
    <property type="match status" value="1"/>
</dbReference>
<keyword evidence="1 12" id="KW-0240">DNA-directed RNA polymerase</keyword>
<evidence type="ECO:0000256" key="12">
    <source>
        <dbReference type="HAMAP-Rule" id="MF_00974"/>
    </source>
</evidence>
<keyword evidence="8 12" id="KW-0862">Zinc</keyword>
<dbReference type="CDD" id="cd03364">
    <property type="entry name" value="TOPRIM_DnaG_primases"/>
    <property type="match status" value="1"/>
</dbReference>
<evidence type="ECO:0000256" key="5">
    <source>
        <dbReference type="ARBA" id="ARBA00022705"/>
    </source>
</evidence>
<dbReference type="SMART" id="SM00493">
    <property type="entry name" value="TOPRIM"/>
    <property type="match status" value="1"/>
</dbReference>
<dbReference type="SUPFAM" id="SSF57783">
    <property type="entry name" value="Zinc beta-ribbon"/>
    <property type="match status" value="1"/>
</dbReference>
<dbReference type="Gene3D" id="3.40.1360.10">
    <property type="match status" value="1"/>
</dbReference>
<dbReference type="Pfam" id="PF08278">
    <property type="entry name" value="DnaG_DnaB_bind"/>
    <property type="match status" value="1"/>
</dbReference>
<evidence type="ECO:0000313" key="17">
    <source>
        <dbReference type="Proteomes" id="UP000809290"/>
    </source>
</evidence>
<dbReference type="SMART" id="SM00400">
    <property type="entry name" value="ZnF_CHCC"/>
    <property type="match status" value="1"/>
</dbReference>
<dbReference type="PIRSF" id="PIRSF002811">
    <property type="entry name" value="DnaG"/>
    <property type="match status" value="1"/>
</dbReference>
<dbReference type="Pfam" id="PF08275">
    <property type="entry name" value="DNAG_N"/>
    <property type="match status" value="1"/>
</dbReference>
<dbReference type="InterPro" id="IPR036977">
    <property type="entry name" value="DNA_primase_Znf_CHC2"/>
</dbReference>
<dbReference type="Proteomes" id="UP000809290">
    <property type="component" value="Unassembled WGS sequence"/>
</dbReference>
<dbReference type="HAMAP" id="MF_00974">
    <property type="entry name" value="DNA_primase_DnaG"/>
    <property type="match status" value="1"/>
</dbReference>
<dbReference type="GO" id="GO:0016779">
    <property type="term" value="F:nucleotidyltransferase activity"/>
    <property type="evidence" value="ECO:0007669"/>
    <property type="project" value="UniProtKB-KW"/>
</dbReference>
<protein>
    <recommendedName>
        <fullName evidence="12 13">DNA primase</fullName>
        <ecNumber evidence="12">2.7.7.101</ecNumber>
    </recommendedName>
</protein>
<keyword evidence="10 12" id="KW-0238">DNA-binding</keyword>
<dbReference type="EMBL" id="JAFBCP010000001">
    <property type="protein sequence ID" value="MBM7817330.1"/>
    <property type="molecule type" value="Genomic_DNA"/>
</dbReference>
<gene>
    <name evidence="12" type="primary">dnaG</name>
    <name evidence="16" type="ORF">JOE56_002024</name>
</gene>
<evidence type="ECO:0000256" key="14">
    <source>
        <dbReference type="SAM" id="MobiDB-lite"/>
    </source>
</evidence>
<dbReference type="InterPro" id="IPR002694">
    <property type="entry name" value="Znf_CHC2"/>
</dbReference>
<dbReference type="Pfam" id="PF01807">
    <property type="entry name" value="Zn_ribbon_DnaG"/>
    <property type="match status" value="1"/>
</dbReference>
<dbReference type="InterPro" id="IPR006295">
    <property type="entry name" value="DNA_primase_DnaG"/>
</dbReference>
<keyword evidence="2 12" id="KW-0639">Primosome</keyword>
<comment type="function">
    <text evidence="12 13">RNA polymerase that catalyzes the synthesis of short RNA molecules used as primers for DNA polymerase during DNA replication.</text>
</comment>
<dbReference type="InterPro" id="IPR030846">
    <property type="entry name" value="DnaG_bac"/>
</dbReference>
<comment type="domain">
    <text evidence="12">Contains an N-terminal zinc-binding domain, a central core domain that contains the primase activity, and a C-terminal DnaB-binding domain.</text>
</comment>
<evidence type="ECO:0000256" key="6">
    <source>
        <dbReference type="ARBA" id="ARBA00022723"/>
    </source>
</evidence>
<comment type="caution">
    <text evidence="16">The sequence shown here is derived from an EMBL/GenBank/DDBJ whole genome shotgun (WGS) entry which is preliminary data.</text>
</comment>
<feature type="region of interest" description="Disordered" evidence="14">
    <location>
        <begin position="435"/>
        <end position="475"/>
    </location>
</feature>
<keyword evidence="7 12" id="KW-0863">Zinc-finger</keyword>
<dbReference type="InterPro" id="IPR006171">
    <property type="entry name" value="TOPRIM_dom"/>
</dbReference>
<evidence type="ECO:0000256" key="1">
    <source>
        <dbReference type="ARBA" id="ARBA00022478"/>
    </source>
</evidence>
<keyword evidence="6 12" id="KW-0479">Metal-binding</keyword>
<evidence type="ECO:0000256" key="3">
    <source>
        <dbReference type="ARBA" id="ARBA00022679"/>
    </source>
</evidence>
<comment type="cofactor">
    <cofactor evidence="12 13">
        <name>Zn(2+)</name>
        <dbReference type="ChEBI" id="CHEBI:29105"/>
    </cofactor>
    <text evidence="12 13">Binds 1 zinc ion per monomer.</text>
</comment>
<dbReference type="InterPro" id="IPR013173">
    <property type="entry name" value="DNA_primase_DnaG_DnaB-bd_dom"/>
</dbReference>
<keyword evidence="3 12" id="KW-0808">Transferase</keyword>
<name>A0ABS2SNL1_9MICO</name>
<keyword evidence="4 12" id="KW-0548">Nucleotidyltransferase</keyword>
<evidence type="ECO:0000256" key="8">
    <source>
        <dbReference type="ARBA" id="ARBA00022833"/>
    </source>
</evidence>
<evidence type="ECO:0000256" key="7">
    <source>
        <dbReference type="ARBA" id="ARBA00022771"/>
    </source>
</evidence>
<evidence type="ECO:0000256" key="10">
    <source>
        <dbReference type="ARBA" id="ARBA00023125"/>
    </source>
</evidence>
<dbReference type="NCBIfam" id="TIGR01391">
    <property type="entry name" value="dnaG"/>
    <property type="match status" value="1"/>
</dbReference>
<keyword evidence="9" id="KW-0460">Magnesium</keyword>
<dbReference type="InterPro" id="IPR013264">
    <property type="entry name" value="DNAG_N"/>
</dbReference>
<evidence type="ECO:0000256" key="4">
    <source>
        <dbReference type="ARBA" id="ARBA00022695"/>
    </source>
</evidence>
<feature type="zinc finger region" description="CHC2-type" evidence="12">
    <location>
        <begin position="41"/>
        <end position="65"/>
    </location>
</feature>
<evidence type="ECO:0000313" key="16">
    <source>
        <dbReference type="EMBL" id="MBM7817330.1"/>
    </source>
</evidence>
<proteinExistence type="inferred from homology"/>
<feature type="domain" description="Toprim" evidence="15">
    <location>
        <begin position="259"/>
        <end position="345"/>
    </location>
</feature>
<reference evidence="16 17" key="1">
    <citation type="submission" date="2021-01" db="EMBL/GenBank/DDBJ databases">
        <title>Sequencing the genomes of 1000 actinobacteria strains.</title>
        <authorList>
            <person name="Klenk H.-P."/>
        </authorList>
    </citation>
    <scope>NUCLEOTIDE SEQUENCE [LARGE SCALE GENOMIC DNA]</scope>
    <source>
        <strain evidence="16 17">DSM 13657</strain>
    </source>
</reference>
<evidence type="ECO:0000256" key="2">
    <source>
        <dbReference type="ARBA" id="ARBA00022515"/>
    </source>
</evidence>
<dbReference type="Pfam" id="PF13662">
    <property type="entry name" value="Toprim_4"/>
    <property type="match status" value="1"/>
</dbReference>
<evidence type="ECO:0000256" key="13">
    <source>
        <dbReference type="PIRNR" id="PIRNR002811"/>
    </source>
</evidence>
<dbReference type="RefSeq" id="WP_204515867.1">
    <property type="nucleotide sequence ID" value="NZ_JAFBCP010000001.1"/>
</dbReference>
<organism evidence="16 17">
    <name type="scientific">Brevibacterium paucivorans</name>
    <dbReference type="NCBI Taxonomy" id="170994"/>
    <lineage>
        <taxon>Bacteria</taxon>
        <taxon>Bacillati</taxon>
        <taxon>Actinomycetota</taxon>
        <taxon>Actinomycetes</taxon>
        <taxon>Micrococcales</taxon>
        <taxon>Brevibacteriaceae</taxon>
        <taxon>Brevibacterium</taxon>
    </lineage>
</organism>
<dbReference type="InterPro" id="IPR034151">
    <property type="entry name" value="TOPRIM_DnaG_bac"/>
</dbReference>
<keyword evidence="5 12" id="KW-0235">DNA replication</keyword>
<comment type="subunit">
    <text evidence="12">Monomer. Interacts with DnaB.</text>
</comment>
<evidence type="ECO:0000256" key="9">
    <source>
        <dbReference type="ARBA" id="ARBA00022842"/>
    </source>
</evidence>
<comment type="similarity">
    <text evidence="12 13">Belongs to the DnaG primase family.</text>
</comment>
<sequence length="625" mass="68848">MAGLIGREDIDEVRSRSRIDEIVGEYVSLKSAGVDSMKGLCPFHDERTPSFHVRPSMGRYHCFGCGESGDVFEFLMKMDGVTFVEAVQRLAERAGVQLSYTGAPSGDSGSVRQNILEMHQVAADFYREQFASPAASVAREYMAGRGFEQQTLDTFGVGFSPQGWDGLLSHLRGRGFRVEDIEKGGLAIAGRRGHYDRFRGRLMWPIRDVTGRVIGFGARKLFDDDQGPKYLNTPETPVYHKNKVLYGLDLAKRPIAKTKRAVVVEGYTDVMAAHISGVTQAVATCGTAFGAEHVSILRRMMNDDATAEVIFTFDGDEAGQKAALKAFGDDQRFLAQTSVVVEPGGLDPADLWRAKGEGAVRDLIESRRPLFEFVIDTTVAQFDASTVEGQVAAIRAAAPVIAGIKDVALRPGYERYVAGLVGVDTDQVVRAVRGYQRHQSQRNQPNQPQPNQPQPQFHQPRPAQPSGPDPSQSAGYRVERGALMVALQYPQYVNAKLFDALNGKVFDDPRHRAIHEAMKRAGGVRRGAEDTAGWADAVREATPDELVPLVSELTMSSLPASNAQGIERYSRGIVARLFDKDMVRISGLLHARLRRTDPSDTATTSELLQQLTLLEQQRVHLRQFM</sequence>
<keyword evidence="17" id="KW-1185">Reference proteome</keyword>
<evidence type="ECO:0000256" key="11">
    <source>
        <dbReference type="ARBA" id="ARBA00023163"/>
    </source>
</evidence>
<dbReference type="Gene3D" id="3.90.580.10">
    <property type="entry name" value="Zinc finger, CHC2-type domain"/>
    <property type="match status" value="1"/>
</dbReference>
<accession>A0ABS2SNL1</accession>